<dbReference type="EMBL" id="CP013023">
    <property type="protein sequence ID" value="ANF98305.1"/>
    <property type="molecule type" value="Genomic_DNA"/>
</dbReference>
<dbReference type="STRING" id="1616788.AR543_21440"/>
<accession>A0A172ZKY2</accession>
<feature type="chain" id="PRO_5039031713" evidence="1">
    <location>
        <begin position="24"/>
        <end position="563"/>
    </location>
</feature>
<dbReference type="RefSeq" id="WP_060536375.1">
    <property type="nucleotide sequence ID" value="NZ_CP013023.1"/>
</dbReference>
<dbReference type="CDD" id="cd13582">
    <property type="entry name" value="PBP2_AlgQ_like_3"/>
    <property type="match status" value="1"/>
</dbReference>
<evidence type="ECO:0000313" key="3">
    <source>
        <dbReference type="Proteomes" id="UP000078148"/>
    </source>
</evidence>
<dbReference type="Pfam" id="PF13416">
    <property type="entry name" value="SBP_bac_8"/>
    <property type="match status" value="1"/>
</dbReference>
<dbReference type="OrthoDB" id="54751at2"/>
<organism evidence="2 3">
    <name type="scientific">Paenibacillus bovis</name>
    <dbReference type="NCBI Taxonomy" id="1616788"/>
    <lineage>
        <taxon>Bacteria</taxon>
        <taxon>Bacillati</taxon>
        <taxon>Bacillota</taxon>
        <taxon>Bacilli</taxon>
        <taxon>Bacillales</taxon>
        <taxon>Paenibacillaceae</taxon>
        <taxon>Paenibacillus</taxon>
    </lineage>
</organism>
<sequence>MSGKWLKRTLAPLAVLSLAAVTACGDSSDPTQMETTDTSQPISISFFGSDPNATWNNMQDDVGKAITKATNVTINAEYDVSGGGTQKISLMTASGEYPDMIFPKGSINKLVDAGALIDLTDLIDQYGPNIKKVYGDDLSRLQYSKEDPSIYVIPTNAGVGQTSFDAGGGFEVQNAVMKEMGYPKIKTVKDFEKVLKEYKEKHPTINGQPTIPLSLNADDWKIMITVTDPAVNATGGTPDGEFDINPKTYEARLHYKRPEDKEYFRWLNHMYNEKLLDPETFTQKNDQYLSKIASGRVLGLIDQEWDYQQAENSLKTSGMAERTYGHYPLQMSESTKDHSFQDAGPPVGYGIGITTSAKDPIRIIKFLDWMASDEAQVLNNWGIEGKHYEIKDGKRSLPADIQERRVNDNTNFTRESGIGMYNFSVRYGDGVKDPSGNYYTTNYPEQIVAGYTQPEKDTLKAYGATTWKDLFPAKEEFPVKEWGAAYNLPAPNDPSYTVAFQKSQDIVRKRIPEAILSSPDQFDSIYDQMIAELSTDDMKQMEAQYSQMIKDTVELWSQPVAAK</sequence>
<dbReference type="Proteomes" id="UP000078148">
    <property type="component" value="Chromosome"/>
</dbReference>
<feature type="signal peptide" evidence="1">
    <location>
        <begin position="1"/>
        <end position="23"/>
    </location>
</feature>
<dbReference type="InterPro" id="IPR050490">
    <property type="entry name" value="Bact_solute-bd_prot1"/>
</dbReference>
<reference evidence="2 3" key="2">
    <citation type="journal article" date="2016" name="Int. J. Syst. Evol. Microbiol.">
        <title>Paenibacillus bovis sp. nov., isolated from raw yak (Bos grunniens) milk.</title>
        <authorList>
            <person name="Gao C."/>
            <person name="Han J."/>
            <person name="Liu Z."/>
            <person name="Xu X."/>
            <person name="Hang F."/>
            <person name="Wu Z."/>
        </authorList>
    </citation>
    <scope>NUCLEOTIDE SEQUENCE [LARGE SCALE GENOMIC DNA]</scope>
    <source>
        <strain evidence="2 3">BD3526</strain>
    </source>
</reference>
<keyword evidence="1" id="KW-0732">Signal</keyword>
<evidence type="ECO:0000256" key="1">
    <source>
        <dbReference type="SAM" id="SignalP"/>
    </source>
</evidence>
<keyword evidence="3" id="KW-1185">Reference proteome</keyword>
<dbReference type="InterPro" id="IPR006059">
    <property type="entry name" value="SBP"/>
</dbReference>
<reference evidence="3" key="1">
    <citation type="submission" date="2015-10" db="EMBL/GenBank/DDBJ databases">
        <title>Genome of Paenibacillus bovis sp. nov.</title>
        <authorList>
            <person name="Wu Z."/>
            <person name="Gao C."/>
            <person name="Liu Z."/>
            <person name="Zheng H."/>
        </authorList>
    </citation>
    <scope>NUCLEOTIDE SEQUENCE [LARGE SCALE GENOMIC DNA]</scope>
    <source>
        <strain evidence="3">BD3526</strain>
    </source>
</reference>
<dbReference type="PANTHER" id="PTHR43649">
    <property type="entry name" value="ARABINOSE-BINDING PROTEIN-RELATED"/>
    <property type="match status" value="1"/>
</dbReference>
<dbReference type="Gene3D" id="3.40.190.10">
    <property type="entry name" value="Periplasmic binding protein-like II"/>
    <property type="match status" value="2"/>
</dbReference>
<dbReference type="SUPFAM" id="SSF53850">
    <property type="entry name" value="Periplasmic binding protein-like II"/>
    <property type="match status" value="1"/>
</dbReference>
<gene>
    <name evidence="2" type="ORF">AR543_21440</name>
</gene>
<evidence type="ECO:0000313" key="2">
    <source>
        <dbReference type="EMBL" id="ANF98305.1"/>
    </source>
</evidence>
<protein>
    <submittedName>
        <fullName evidence="2">ABC transporter substrate-binding protein</fullName>
    </submittedName>
</protein>
<name>A0A172ZKY2_9BACL</name>
<dbReference type="AlphaFoldDB" id="A0A172ZKY2"/>
<dbReference type="PROSITE" id="PS51257">
    <property type="entry name" value="PROKAR_LIPOPROTEIN"/>
    <property type="match status" value="1"/>
</dbReference>
<dbReference type="KEGG" id="pbv:AR543_21440"/>
<proteinExistence type="predicted"/>
<dbReference type="PANTHER" id="PTHR43649:SF12">
    <property type="entry name" value="DIACETYLCHITOBIOSE BINDING PROTEIN DASA"/>
    <property type="match status" value="1"/>
</dbReference>